<evidence type="ECO:0000313" key="1">
    <source>
        <dbReference type="EMBL" id="NDV88208.1"/>
    </source>
</evidence>
<accession>A0A6L9MKX4</accession>
<dbReference type="Gene3D" id="3.40.50.450">
    <property type="match status" value="1"/>
</dbReference>
<evidence type="ECO:0008006" key="3">
    <source>
        <dbReference type="Google" id="ProtNLM"/>
    </source>
</evidence>
<gene>
    <name evidence="1" type="ORF">GTW51_16020</name>
</gene>
<dbReference type="AlphaFoldDB" id="A0A6L9MKX4"/>
<keyword evidence="2" id="KW-1185">Reference proteome</keyword>
<dbReference type="InterPro" id="IPR024755">
    <property type="entry name" value="cpYpsA"/>
</dbReference>
<comment type="caution">
    <text evidence="1">The sequence shown here is derived from an EMBL/GenBank/DDBJ whole genome shotgun (WGS) entry which is preliminary data.</text>
</comment>
<name>A0A6L9MKX4_9HYPH</name>
<proteinExistence type="predicted"/>
<protein>
    <recommendedName>
        <fullName evidence="3">Molybdenum cofactor carrier</fullName>
    </recommendedName>
</protein>
<dbReference type="Proteomes" id="UP000476332">
    <property type="component" value="Unassembled WGS sequence"/>
</dbReference>
<evidence type="ECO:0000313" key="2">
    <source>
        <dbReference type="Proteomes" id="UP000476332"/>
    </source>
</evidence>
<sequence>MQSEHVGKLRGPTDKPIRIEYVAMPRSIIVGTMRQAVHKIVSGGQTGVDRAALDVALELGISIGGWVPKGRLAEDGELSVRYRDLVESDESSSELRTRLNVGSSDSTLVLTTANKSKGTELTILTAGNFSKPVCVVNVDKSDVSIREAANEIRDWLQIQKPIVLNVAGPRASEWSAPHFAGQAAVGFRH</sequence>
<dbReference type="SUPFAM" id="SSF102405">
    <property type="entry name" value="MCP/YpsA-like"/>
    <property type="match status" value="1"/>
</dbReference>
<reference evidence="1 2" key="1">
    <citation type="submission" date="2020-01" db="EMBL/GenBank/DDBJ databases">
        <title>Genomes of bacteria type strains.</title>
        <authorList>
            <person name="Chen J."/>
            <person name="Zhu S."/>
            <person name="Chen J."/>
        </authorList>
    </citation>
    <scope>NUCLEOTIDE SEQUENCE [LARGE SCALE GENOMIC DNA]</scope>
    <source>
        <strain evidence="1 2">KCTC 52919</strain>
    </source>
</reference>
<dbReference type="Pfam" id="PF12694">
    <property type="entry name" value="cpYpsA"/>
    <property type="match status" value="1"/>
</dbReference>
<organism evidence="1 2">
    <name type="scientific">Aurantimonas aggregata</name>
    <dbReference type="NCBI Taxonomy" id="2047720"/>
    <lineage>
        <taxon>Bacteria</taxon>
        <taxon>Pseudomonadati</taxon>
        <taxon>Pseudomonadota</taxon>
        <taxon>Alphaproteobacteria</taxon>
        <taxon>Hyphomicrobiales</taxon>
        <taxon>Aurantimonadaceae</taxon>
        <taxon>Aurantimonas</taxon>
    </lineage>
</organism>
<dbReference type="EMBL" id="JAAAMJ010000013">
    <property type="protein sequence ID" value="NDV88208.1"/>
    <property type="molecule type" value="Genomic_DNA"/>
</dbReference>